<evidence type="ECO:0000313" key="2">
    <source>
        <dbReference type="Proteomes" id="UP000824540"/>
    </source>
</evidence>
<proteinExistence type="predicted"/>
<name>A0A8T2P5Y4_9TELE</name>
<evidence type="ECO:0000313" key="1">
    <source>
        <dbReference type="EMBL" id="KAG9347975.1"/>
    </source>
</evidence>
<dbReference type="AlphaFoldDB" id="A0A8T2P5Y4"/>
<gene>
    <name evidence="1" type="ORF">JZ751_003994</name>
</gene>
<reference evidence="1" key="1">
    <citation type="thesis" date="2021" institute="BYU ScholarsArchive" country="Provo, UT, USA">
        <title>Applications of and Algorithms for Genome Assembly and Genomic Analyses with an Emphasis on Marine Teleosts.</title>
        <authorList>
            <person name="Pickett B.D."/>
        </authorList>
    </citation>
    <scope>NUCLEOTIDE SEQUENCE</scope>
    <source>
        <strain evidence="1">HI-2016</strain>
    </source>
</reference>
<sequence>MLLRQLSCAALHVLWPPLLLIALLQLLNRSRHLSSLPQIKLGSVFQLNGLLFDLNARKKLLSALLSASSTEESFTSVLNTSQHH</sequence>
<comment type="caution">
    <text evidence="1">The sequence shown here is derived from an EMBL/GenBank/DDBJ whole genome shotgun (WGS) entry which is preliminary data.</text>
</comment>
<protein>
    <submittedName>
        <fullName evidence="1">Uncharacterized protein</fullName>
    </submittedName>
</protein>
<accession>A0A8T2P5Y4</accession>
<keyword evidence="2" id="KW-1185">Reference proteome</keyword>
<organism evidence="1 2">
    <name type="scientific">Albula glossodonta</name>
    <name type="common">roundjaw bonefish</name>
    <dbReference type="NCBI Taxonomy" id="121402"/>
    <lineage>
        <taxon>Eukaryota</taxon>
        <taxon>Metazoa</taxon>
        <taxon>Chordata</taxon>
        <taxon>Craniata</taxon>
        <taxon>Vertebrata</taxon>
        <taxon>Euteleostomi</taxon>
        <taxon>Actinopterygii</taxon>
        <taxon>Neopterygii</taxon>
        <taxon>Teleostei</taxon>
        <taxon>Albuliformes</taxon>
        <taxon>Albulidae</taxon>
        <taxon>Albula</taxon>
    </lineage>
</organism>
<dbReference type="Proteomes" id="UP000824540">
    <property type="component" value="Unassembled WGS sequence"/>
</dbReference>
<dbReference type="EMBL" id="JAFBMS010000012">
    <property type="protein sequence ID" value="KAG9347975.1"/>
    <property type="molecule type" value="Genomic_DNA"/>
</dbReference>